<dbReference type="Pfam" id="PF13976">
    <property type="entry name" value="gag_pre-integrs"/>
    <property type="match status" value="1"/>
</dbReference>
<dbReference type="EMBL" id="KQ483505">
    <property type="protein sequence ID" value="KYP48238.1"/>
    <property type="molecule type" value="Genomic_DNA"/>
</dbReference>
<dbReference type="PANTHER" id="PTHR42648:SF21">
    <property type="entry name" value="CYSTEINE-RICH RLK (RECEPTOR-LIKE PROTEIN KINASE) 8"/>
    <property type="match status" value="1"/>
</dbReference>
<dbReference type="Gene3D" id="3.30.420.10">
    <property type="entry name" value="Ribonuclease H-like superfamily/Ribonuclease H"/>
    <property type="match status" value="1"/>
</dbReference>
<proteinExistence type="predicted"/>
<dbReference type="InterPro" id="IPR001584">
    <property type="entry name" value="Integrase_cat-core"/>
</dbReference>
<dbReference type="InterPro" id="IPR025724">
    <property type="entry name" value="GAG-pre-integrase_dom"/>
</dbReference>
<dbReference type="PANTHER" id="PTHR42648">
    <property type="entry name" value="TRANSPOSASE, PUTATIVE-RELATED"/>
    <property type="match status" value="1"/>
</dbReference>
<protein>
    <submittedName>
        <fullName evidence="2">Retrovirus-related Pol polyprotein from transposon TNT 1-94</fullName>
    </submittedName>
</protein>
<dbReference type="GO" id="GO:0003676">
    <property type="term" value="F:nucleic acid binding"/>
    <property type="evidence" value="ECO:0007669"/>
    <property type="project" value="InterPro"/>
</dbReference>
<dbReference type="Proteomes" id="UP000075243">
    <property type="component" value="Unassembled WGS sequence"/>
</dbReference>
<dbReference type="InterPro" id="IPR012337">
    <property type="entry name" value="RNaseH-like_sf"/>
</dbReference>
<dbReference type="InterPro" id="IPR036397">
    <property type="entry name" value="RNaseH_sf"/>
</dbReference>
<feature type="non-terminal residue" evidence="2">
    <location>
        <position position="1"/>
    </location>
</feature>
<dbReference type="AlphaFoldDB" id="A0A151S0B0"/>
<gene>
    <name evidence="2" type="ORF">KK1_030122</name>
</gene>
<keyword evidence="3" id="KW-1185">Reference proteome</keyword>
<dbReference type="PROSITE" id="PS50994">
    <property type="entry name" value="INTEGRASE"/>
    <property type="match status" value="1"/>
</dbReference>
<organism evidence="2 3">
    <name type="scientific">Cajanus cajan</name>
    <name type="common">Pigeon pea</name>
    <name type="synonym">Cajanus indicus</name>
    <dbReference type="NCBI Taxonomy" id="3821"/>
    <lineage>
        <taxon>Eukaryota</taxon>
        <taxon>Viridiplantae</taxon>
        <taxon>Streptophyta</taxon>
        <taxon>Embryophyta</taxon>
        <taxon>Tracheophyta</taxon>
        <taxon>Spermatophyta</taxon>
        <taxon>Magnoliopsida</taxon>
        <taxon>eudicotyledons</taxon>
        <taxon>Gunneridae</taxon>
        <taxon>Pentapetalae</taxon>
        <taxon>rosids</taxon>
        <taxon>fabids</taxon>
        <taxon>Fabales</taxon>
        <taxon>Fabaceae</taxon>
        <taxon>Papilionoideae</taxon>
        <taxon>50 kb inversion clade</taxon>
        <taxon>NPAAA clade</taxon>
        <taxon>indigoferoid/millettioid clade</taxon>
        <taxon>Phaseoleae</taxon>
        <taxon>Cajanus</taxon>
    </lineage>
</organism>
<dbReference type="GO" id="GO:0015074">
    <property type="term" value="P:DNA integration"/>
    <property type="evidence" value="ECO:0007669"/>
    <property type="project" value="InterPro"/>
</dbReference>
<dbReference type="Pfam" id="PF00665">
    <property type="entry name" value="rve"/>
    <property type="match status" value="1"/>
</dbReference>
<feature type="domain" description="Integrase catalytic" evidence="1">
    <location>
        <begin position="57"/>
        <end position="224"/>
    </location>
</feature>
<name>A0A151S0B0_CAJCA</name>
<dbReference type="InterPro" id="IPR039537">
    <property type="entry name" value="Retrotran_Ty1/copia-like"/>
</dbReference>
<sequence length="250" mass="29365">IWHKKLGHASQRLISKMKRHNLVKGLPNLVHQTNNVCEACQKRKQIKSSFQSKNHVSTSRPLELLHIDLFGPTRTTSISDKRYGLIIVDDYTRWTWVLFITHKDESFKVFHVFCKRVQNEKGISIAFIRSDHGGGEFEKEQFQEFCEENGIKHNFSTPRTPQQNGVVERKNRSLKEMARTLLNDFSTPKHLWVEAVNTSCYVQNRIYIRPLLKKTPYELWKGRAPNISYFHPFGCKCFILNTKDNLEKFD</sequence>
<reference evidence="2" key="1">
    <citation type="journal article" date="2012" name="Nat. Biotechnol.">
        <title>Draft genome sequence of pigeonpea (Cajanus cajan), an orphan legume crop of resource-poor farmers.</title>
        <authorList>
            <person name="Varshney R.K."/>
            <person name="Chen W."/>
            <person name="Li Y."/>
            <person name="Bharti A.K."/>
            <person name="Saxena R.K."/>
            <person name="Schlueter J.A."/>
            <person name="Donoghue M.T."/>
            <person name="Azam S."/>
            <person name="Fan G."/>
            <person name="Whaley A.M."/>
            <person name="Farmer A.D."/>
            <person name="Sheridan J."/>
            <person name="Iwata A."/>
            <person name="Tuteja R."/>
            <person name="Penmetsa R.V."/>
            <person name="Wu W."/>
            <person name="Upadhyaya H.D."/>
            <person name="Yang S.P."/>
            <person name="Shah T."/>
            <person name="Saxena K.B."/>
            <person name="Michael T."/>
            <person name="McCombie W.R."/>
            <person name="Yang B."/>
            <person name="Zhang G."/>
            <person name="Yang H."/>
            <person name="Wang J."/>
            <person name="Spillane C."/>
            <person name="Cook D.R."/>
            <person name="May G.D."/>
            <person name="Xu X."/>
            <person name="Jackson S.A."/>
        </authorList>
    </citation>
    <scope>NUCLEOTIDE SEQUENCE [LARGE SCALE GENOMIC DNA]</scope>
</reference>
<evidence type="ECO:0000259" key="1">
    <source>
        <dbReference type="PROSITE" id="PS50994"/>
    </source>
</evidence>
<accession>A0A151S0B0</accession>
<evidence type="ECO:0000313" key="3">
    <source>
        <dbReference type="Proteomes" id="UP000075243"/>
    </source>
</evidence>
<dbReference type="SUPFAM" id="SSF53098">
    <property type="entry name" value="Ribonuclease H-like"/>
    <property type="match status" value="1"/>
</dbReference>
<evidence type="ECO:0000313" key="2">
    <source>
        <dbReference type="EMBL" id="KYP48238.1"/>
    </source>
</evidence>
<dbReference type="Gramene" id="C.cajan_28720.t">
    <property type="protein sequence ID" value="C.cajan_28720.t"/>
    <property type="gene ID" value="C.cajan_28720"/>
</dbReference>